<dbReference type="SMART" id="SM00756">
    <property type="entry name" value="VKc"/>
    <property type="match status" value="1"/>
</dbReference>
<dbReference type="GO" id="GO:0048038">
    <property type="term" value="F:quinone binding"/>
    <property type="evidence" value="ECO:0007669"/>
    <property type="project" value="UniProtKB-KW"/>
</dbReference>
<dbReference type="GO" id="GO:0016020">
    <property type="term" value="C:membrane"/>
    <property type="evidence" value="ECO:0007669"/>
    <property type="project" value="UniProtKB-SubCell"/>
</dbReference>
<dbReference type="PANTHER" id="PTHR34573:SF1">
    <property type="entry name" value="VITAMIN K EPOXIDE REDUCTASE DOMAIN-CONTAINING PROTEIN"/>
    <property type="match status" value="1"/>
</dbReference>
<dbReference type="Gene3D" id="1.20.1440.130">
    <property type="entry name" value="VKOR domain"/>
    <property type="match status" value="1"/>
</dbReference>
<dbReference type="Pfam" id="PF07884">
    <property type="entry name" value="VKOR"/>
    <property type="match status" value="1"/>
</dbReference>
<dbReference type="GO" id="GO:0016491">
    <property type="term" value="F:oxidoreductase activity"/>
    <property type="evidence" value="ECO:0007669"/>
    <property type="project" value="UniProtKB-KW"/>
</dbReference>
<accession>A0A9D2TPC6</accession>
<gene>
    <name evidence="12" type="ORF">H9751_03270</name>
</gene>
<dbReference type="AlphaFoldDB" id="A0A9D2TPC6"/>
<feature type="transmembrane region" description="Helical" evidence="10">
    <location>
        <begin position="115"/>
        <end position="133"/>
    </location>
</feature>
<feature type="transmembrane region" description="Helical" evidence="10">
    <location>
        <begin position="140"/>
        <end position="161"/>
    </location>
</feature>
<keyword evidence="3 10" id="KW-0812">Transmembrane</keyword>
<protein>
    <submittedName>
        <fullName evidence="12">Vitamin K epoxide reductase family protein</fullName>
    </submittedName>
</protein>
<evidence type="ECO:0000256" key="8">
    <source>
        <dbReference type="ARBA" id="ARBA00023157"/>
    </source>
</evidence>
<feature type="transmembrane region" description="Helical" evidence="10">
    <location>
        <begin position="167"/>
        <end position="192"/>
    </location>
</feature>
<keyword evidence="6" id="KW-0560">Oxidoreductase</keyword>
<keyword evidence="8" id="KW-1015">Disulfide bond</keyword>
<keyword evidence="5 10" id="KW-1133">Transmembrane helix</keyword>
<feature type="transmembrane region" description="Helical" evidence="10">
    <location>
        <begin position="53"/>
        <end position="74"/>
    </location>
</feature>
<evidence type="ECO:0000256" key="2">
    <source>
        <dbReference type="ARBA" id="ARBA00006214"/>
    </source>
</evidence>
<evidence type="ECO:0000256" key="6">
    <source>
        <dbReference type="ARBA" id="ARBA00023002"/>
    </source>
</evidence>
<sequence>MSGAPPGLLWGTRKPKDTGVSVVTTAASTDPTGQGAHAAQAGATRGTWGASALYAWATTLFGVIGLFMSGLIMYDKIKLMEDPDFSPACTINDVVSCTDVMNSGQASAFGIPNPFIGLVGFSVVICIGVALLAGARFRAWFWYGFLAGLAFAVGFVHWLAYEALYDIQALCPYCMVVWAVVLPLFITTVVGIGRARARDRGDEVTTGASAIFGMPLIVLVVWYLGFLALILQQFVF</sequence>
<dbReference type="Proteomes" id="UP000823858">
    <property type="component" value="Unassembled WGS sequence"/>
</dbReference>
<evidence type="ECO:0000256" key="1">
    <source>
        <dbReference type="ARBA" id="ARBA00004141"/>
    </source>
</evidence>
<dbReference type="InterPro" id="IPR012932">
    <property type="entry name" value="VKOR"/>
</dbReference>
<reference evidence="12" key="2">
    <citation type="submission" date="2021-04" db="EMBL/GenBank/DDBJ databases">
        <authorList>
            <person name="Gilroy R."/>
        </authorList>
    </citation>
    <scope>NUCLEOTIDE SEQUENCE</scope>
    <source>
        <strain evidence="12">ChiHjej13B12-4958</strain>
    </source>
</reference>
<dbReference type="CDD" id="cd12922">
    <property type="entry name" value="VKOR_5"/>
    <property type="match status" value="1"/>
</dbReference>
<evidence type="ECO:0000256" key="10">
    <source>
        <dbReference type="SAM" id="Phobius"/>
    </source>
</evidence>
<keyword evidence="7 10" id="KW-0472">Membrane</keyword>
<comment type="caution">
    <text evidence="12">The sequence shown here is derived from an EMBL/GenBank/DDBJ whole genome shotgun (WGS) entry which is preliminary data.</text>
</comment>
<evidence type="ECO:0000313" key="13">
    <source>
        <dbReference type="Proteomes" id="UP000823858"/>
    </source>
</evidence>
<feature type="domain" description="Vitamin K epoxide reductase" evidence="11">
    <location>
        <begin position="51"/>
        <end position="192"/>
    </location>
</feature>
<name>A0A9D2TPC6_9CORY</name>
<comment type="subcellular location">
    <subcellularLocation>
        <location evidence="1">Membrane</location>
        <topology evidence="1">Multi-pass membrane protein</topology>
    </subcellularLocation>
</comment>
<evidence type="ECO:0000313" key="12">
    <source>
        <dbReference type="EMBL" id="HJC84568.1"/>
    </source>
</evidence>
<evidence type="ECO:0000256" key="7">
    <source>
        <dbReference type="ARBA" id="ARBA00023136"/>
    </source>
</evidence>
<evidence type="ECO:0000256" key="5">
    <source>
        <dbReference type="ARBA" id="ARBA00022989"/>
    </source>
</evidence>
<dbReference type="InterPro" id="IPR041714">
    <property type="entry name" value="VKOR_Actinobacteria"/>
</dbReference>
<dbReference type="InterPro" id="IPR038354">
    <property type="entry name" value="VKOR_sf"/>
</dbReference>
<evidence type="ECO:0000256" key="9">
    <source>
        <dbReference type="ARBA" id="ARBA00023284"/>
    </source>
</evidence>
<organism evidence="12 13">
    <name type="scientific">Candidatus Corynebacterium faecigallinarum</name>
    <dbReference type="NCBI Taxonomy" id="2838528"/>
    <lineage>
        <taxon>Bacteria</taxon>
        <taxon>Bacillati</taxon>
        <taxon>Actinomycetota</taxon>
        <taxon>Actinomycetes</taxon>
        <taxon>Mycobacteriales</taxon>
        <taxon>Corynebacteriaceae</taxon>
        <taxon>Corynebacterium</taxon>
    </lineage>
</organism>
<proteinExistence type="inferred from homology"/>
<feature type="transmembrane region" description="Helical" evidence="10">
    <location>
        <begin position="204"/>
        <end position="231"/>
    </location>
</feature>
<comment type="similarity">
    <text evidence="2">Belongs to the VKOR family.</text>
</comment>
<evidence type="ECO:0000256" key="4">
    <source>
        <dbReference type="ARBA" id="ARBA00022719"/>
    </source>
</evidence>
<evidence type="ECO:0000259" key="11">
    <source>
        <dbReference type="SMART" id="SM00756"/>
    </source>
</evidence>
<reference evidence="12" key="1">
    <citation type="journal article" date="2021" name="PeerJ">
        <title>Extensive microbial diversity within the chicken gut microbiome revealed by metagenomics and culture.</title>
        <authorList>
            <person name="Gilroy R."/>
            <person name="Ravi A."/>
            <person name="Getino M."/>
            <person name="Pursley I."/>
            <person name="Horton D.L."/>
            <person name="Alikhan N.F."/>
            <person name="Baker D."/>
            <person name="Gharbi K."/>
            <person name="Hall N."/>
            <person name="Watson M."/>
            <person name="Adriaenssens E.M."/>
            <person name="Foster-Nyarko E."/>
            <person name="Jarju S."/>
            <person name="Secka A."/>
            <person name="Antonio M."/>
            <person name="Oren A."/>
            <person name="Chaudhuri R.R."/>
            <person name="La Ragione R."/>
            <person name="Hildebrand F."/>
            <person name="Pallen M.J."/>
        </authorList>
    </citation>
    <scope>NUCLEOTIDE SEQUENCE</scope>
    <source>
        <strain evidence="12">ChiHjej13B12-4958</strain>
    </source>
</reference>
<dbReference type="PANTHER" id="PTHR34573">
    <property type="entry name" value="VKC DOMAIN-CONTAINING PROTEIN"/>
    <property type="match status" value="1"/>
</dbReference>
<evidence type="ECO:0000256" key="3">
    <source>
        <dbReference type="ARBA" id="ARBA00022692"/>
    </source>
</evidence>
<keyword evidence="4" id="KW-0874">Quinone</keyword>
<dbReference type="EMBL" id="DWVP01000005">
    <property type="protein sequence ID" value="HJC84568.1"/>
    <property type="molecule type" value="Genomic_DNA"/>
</dbReference>
<keyword evidence="9" id="KW-0676">Redox-active center</keyword>